<dbReference type="Proteomes" id="UP000694044">
    <property type="component" value="Unassembled WGS sequence"/>
</dbReference>
<reference evidence="1" key="1">
    <citation type="submission" date="2021-02" db="EMBL/GenBank/DDBJ databases">
        <authorList>
            <person name="Palmer J.M."/>
        </authorList>
    </citation>
    <scope>NUCLEOTIDE SEQUENCE</scope>
    <source>
        <strain evidence="1">SCRP734</strain>
    </source>
</reference>
<proteinExistence type="predicted"/>
<comment type="caution">
    <text evidence="1">The sequence shown here is derived from an EMBL/GenBank/DDBJ whole genome shotgun (WGS) entry which is preliminary data.</text>
</comment>
<dbReference type="PANTHER" id="PTHR28037:SF1">
    <property type="entry name" value="ALCOHOL O-ACETYLTRANSFERASE 1-RELATED"/>
    <property type="match status" value="1"/>
</dbReference>
<dbReference type="AlphaFoldDB" id="A0A8T1VA19"/>
<sequence length="374" mass="43096">MTGSVKPRQVNLRGLERMLDGVSMKIVHSMLVAGDVETLFRFLPAALMRTFNVHPRMRAIQVKGDDFTAEIQEPVALEDISSKNLLRYFSRSESTEDTFDDWQYYAEHECNVGFNRYTQFPFFCGLIRRRAELDSCSSRTTSCRTDVRVWRCCTVFLNKCLFSLGTTTKWKTSQYMYTSSLRPSFYEMWLSKLSPQRIVERRHACVREAIYRSEMMKFKPVLPARDNQHDFVVPPVKNLTSSSFMEGDPVCMQKALEKCREEGVTFGGALMAAITLAFYHTAKRQQGFQLGPFKVPVDIDYNMRQRMPCQTEEDQVGAYIAFTGLEWLASEGIDIKTTRFWDLAHRAKSEIDRNLRNSVTVAAMAIVIDQKLNS</sequence>
<dbReference type="EMBL" id="JAGDFM010000472">
    <property type="protein sequence ID" value="KAG7377901.1"/>
    <property type="molecule type" value="Genomic_DNA"/>
</dbReference>
<accession>A0A8T1VA19</accession>
<protein>
    <submittedName>
        <fullName evidence="1">Uncharacterized protein</fullName>
    </submittedName>
</protein>
<evidence type="ECO:0000313" key="1">
    <source>
        <dbReference type="EMBL" id="KAG7377901.1"/>
    </source>
</evidence>
<evidence type="ECO:0000313" key="2">
    <source>
        <dbReference type="Proteomes" id="UP000694044"/>
    </source>
</evidence>
<dbReference type="InterPro" id="IPR052058">
    <property type="entry name" value="Alcohol_O-acetyltransferase"/>
</dbReference>
<keyword evidence="2" id="KW-1185">Reference proteome</keyword>
<gene>
    <name evidence="1" type="ORF">PHYPSEUDO_010860</name>
</gene>
<dbReference type="OrthoDB" id="10016361at2759"/>
<dbReference type="PANTHER" id="PTHR28037">
    <property type="entry name" value="ALCOHOL O-ACETYLTRANSFERASE 1-RELATED"/>
    <property type="match status" value="1"/>
</dbReference>
<name>A0A8T1VA19_9STRA</name>
<organism evidence="1 2">
    <name type="scientific">Phytophthora pseudosyringae</name>
    <dbReference type="NCBI Taxonomy" id="221518"/>
    <lineage>
        <taxon>Eukaryota</taxon>
        <taxon>Sar</taxon>
        <taxon>Stramenopiles</taxon>
        <taxon>Oomycota</taxon>
        <taxon>Peronosporomycetes</taxon>
        <taxon>Peronosporales</taxon>
        <taxon>Peronosporaceae</taxon>
        <taxon>Phytophthora</taxon>
    </lineage>
</organism>